<organism evidence="1 2">
    <name type="scientific">Sungouiella intermedia</name>
    <dbReference type="NCBI Taxonomy" id="45354"/>
    <lineage>
        <taxon>Eukaryota</taxon>
        <taxon>Fungi</taxon>
        <taxon>Dikarya</taxon>
        <taxon>Ascomycota</taxon>
        <taxon>Saccharomycotina</taxon>
        <taxon>Pichiomycetes</taxon>
        <taxon>Metschnikowiaceae</taxon>
        <taxon>Sungouiella</taxon>
    </lineage>
</organism>
<keyword evidence="2" id="KW-1185">Reference proteome</keyword>
<reference evidence="1 2" key="1">
    <citation type="submission" date="2016-10" db="EMBL/GenBank/DDBJ databases">
        <authorList>
            <person name="de Groot N.N."/>
        </authorList>
    </citation>
    <scope>NUCLEOTIDE SEQUENCE [LARGE SCALE GENOMIC DNA]</scope>
    <source>
        <strain evidence="1 2">CBS 141442</strain>
    </source>
</reference>
<evidence type="ECO:0000313" key="2">
    <source>
        <dbReference type="Proteomes" id="UP000182334"/>
    </source>
</evidence>
<dbReference type="EMBL" id="LT635760">
    <property type="protein sequence ID" value="SGZ55626.1"/>
    <property type="molecule type" value="Genomic_DNA"/>
</dbReference>
<accession>A0A1L0BYY7</accession>
<dbReference type="AlphaFoldDB" id="A0A1L0BYY7"/>
<evidence type="ECO:0000313" key="1">
    <source>
        <dbReference type="EMBL" id="SGZ55626.1"/>
    </source>
</evidence>
<proteinExistence type="predicted"/>
<gene>
    <name evidence="1" type="ORF">SAMEA4029010_CIC11G00000004923</name>
</gene>
<name>A0A1L0BYY7_9ASCO</name>
<sequence length="68" mass="7223">MPEPGISAGWALCSPPYSTSASRGAGILFRNYASVVHGAGDSYSDQTSFTEIPNKGRGAYFRYSGPIF</sequence>
<protein>
    <submittedName>
        <fullName evidence="1">CIC11C00000004923</fullName>
    </submittedName>
</protein>
<dbReference type="Proteomes" id="UP000182334">
    <property type="component" value="Chromosome V"/>
</dbReference>